<sequence length="324" mass="35442">MVAIKDLLVPLSTLSALLSTSLAAPATEAPATCTNPVLRKEWSAATAAERSSYLKAVLCLATKPSRIGLPTTLYDDFSYIHNQLNLHIHGVAQFLPWHRYFIHVYEAALKDCGYTGVAMYWDWAKASAAPASDPVWSLTAGFGGNGNTSTPNVPMSRCIDGPLKTLRPTYYGETVRSHCVLRDFVAAIPQADPPLQEMIGWQYSQEVIDGILSSNPTFFTFHSALEGGPHGVVHAGIAGWSNGDMGPLTSPNDPIFFLHHTMVDRVWWQWQQGNPGARTNDFSGNEFGDVPGTLDTVMLMNSLAPNRKVGDFMSTKTGDLCYRY</sequence>
<evidence type="ECO:0000259" key="4">
    <source>
        <dbReference type="PROSITE" id="PS00498"/>
    </source>
</evidence>
<dbReference type="EMBL" id="MU251653">
    <property type="protein sequence ID" value="KAG9230673.1"/>
    <property type="molecule type" value="Genomic_DNA"/>
</dbReference>
<keyword evidence="1" id="KW-0479">Metal-binding</keyword>
<comment type="caution">
    <text evidence="5">The sequence shown here is derived from an EMBL/GenBank/DDBJ whole genome shotgun (WGS) entry which is preliminary data.</text>
</comment>
<dbReference type="PROSITE" id="PS00498">
    <property type="entry name" value="TYROSINASE_2"/>
    <property type="match status" value="1"/>
</dbReference>
<dbReference type="Pfam" id="PF00264">
    <property type="entry name" value="Tyrosinase"/>
    <property type="match status" value="1"/>
</dbReference>
<name>A0A9P7YCU3_9HELO</name>
<dbReference type="OrthoDB" id="6132182at2759"/>
<dbReference type="PANTHER" id="PTHR11474:SF126">
    <property type="entry name" value="TYROSINASE-LIKE PROTEIN TYR-1-RELATED"/>
    <property type="match status" value="1"/>
</dbReference>
<organism evidence="5 6">
    <name type="scientific">Amylocarpus encephaloides</name>
    <dbReference type="NCBI Taxonomy" id="45428"/>
    <lineage>
        <taxon>Eukaryota</taxon>
        <taxon>Fungi</taxon>
        <taxon>Dikarya</taxon>
        <taxon>Ascomycota</taxon>
        <taxon>Pezizomycotina</taxon>
        <taxon>Leotiomycetes</taxon>
        <taxon>Helotiales</taxon>
        <taxon>Helotiales incertae sedis</taxon>
        <taxon>Amylocarpus</taxon>
    </lineage>
</organism>
<dbReference type="InterPro" id="IPR002227">
    <property type="entry name" value="Tyrosinase_Cu-bd"/>
</dbReference>
<dbReference type="PANTHER" id="PTHR11474">
    <property type="entry name" value="TYROSINASE FAMILY MEMBER"/>
    <property type="match status" value="1"/>
</dbReference>
<proteinExistence type="predicted"/>
<dbReference type="Gene3D" id="1.10.1280.10">
    <property type="entry name" value="Di-copper center containing domain from catechol oxidase"/>
    <property type="match status" value="1"/>
</dbReference>
<dbReference type="AlphaFoldDB" id="A0A9P7YCU3"/>
<feature type="domain" description="Tyrosinase copper-binding" evidence="4">
    <location>
        <begin position="253"/>
        <end position="264"/>
    </location>
</feature>
<gene>
    <name evidence="5" type="ORF">BJ875DRAFT_537007</name>
</gene>
<accession>A0A9P7YCU3</accession>
<dbReference type="PRINTS" id="PR00092">
    <property type="entry name" value="TYROSINASE"/>
</dbReference>
<evidence type="ECO:0000313" key="6">
    <source>
        <dbReference type="Proteomes" id="UP000824998"/>
    </source>
</evidence>
<protein>
    <recommendedName>
        <fullName evidence="4">Tyrosinase copper-binding domain-containing protein</fullName>
    </recommendedName>
</protein>
<evidence type="ECO:0000256" key="3">
    <source>
        <dbReference type="SAM" id="SignalP"/>
    </source>
</evidence>
<dbReference type="InterPro" id="IPR008922">
    <property type="entry name" value="Di-copper_centre_dom_sf"/>
</dbReference>
<keyword evidence="3" id="KW-0732">Signal</keyword>
<keyword evidence="6" id="KW-1185">Reference proteome</keyword>
<evidence type="ECO:0000256" key="2">
    <source>
        <dbReference type="ARBA" id="ARBA00023008"/>
    </source>
</evidence>
<reference evidence="5" key="1">
    <citation type="journal article" date="2021" name="IMA Fungus">
        <title>Genomic characterization of three marine fungi, including Emericellopsis atlantica sp. nov. with signatures of a generalist lifestyle and marine biomass degradation.</title>
        <authorList>
            <person name="Hagestad O.C."/>
            <person name="Hou L."/>
            <person name="Andersen J.H."/>
            <person name="Hansen E.H."/>
            <person name="Altermark B."/>
            <person name="Li C."/>
            <person name="Kuhnert E."/>
            <person name="Cox R.J."/>
            <person name="Crous P.W."/>
            <person name="Spatafora J.W."/>
            <person name="Lail K."/>
            <person name="Amirebrahimi M."/>
            <person name="Lipzen A."/>
            <person name="Pangilinan J."/>
            <person name="Andreopoulos W."/>
            <person name="Hayes R.D."/>
            <person name="Ng V."/>
            <person name="Grigoriev I.V."/>
            <person name="Jackson S.A."/>
            <person name="Sutton T.D.S."/>
            <person name="Dobson A.D.W."/>
            <person name="Rama T."/>
        </authorList>
    </citation>
    <scope>NUCLEOTIDE SEQUENCE</scope>
    <source>
        <strain evidence="5">TRa018bII</strain>
    </source>
</reference>
<keyword evidence="2" id="KW-0186">Copper</keyword>
<dbReference type="GO" id="GO:0016491">
    <property type="term" value="F:oxidoreductase activity"/>
    <property type="evidence" value="ECO:0007669"/>
    <property type="project" value="InterPro"/>
</dbReference>
<evidence type="ECO:0000256" key="1">
    <source>
        <dbReference type="ARBA" id="ARBA00022723"/>
    </source>
</evidence>
<dbReference type="InterPro" id="IPR050316">
    <property type="entry name" value="Tyrosinase/Hemocyanin"/>
</dbReference>
<dbReference type="SUPFAM" id="SSF48056">
    <property type="entry name" value="Di-copper centre-containing domain"/>
    <property type="match status" value="1"/>
</dbReference>
<evidence type="ECO:0000313" key="5">
    <source>
        <dbReference type="EMBL" id="KAG9230673.1"/>
    </source>
</evidence>
<feature type="chain" id="PRO_5040335593" description="Tyrosinase copper-binding domain-containing protein" evidence="3">
    <location>
        <begin position="24"/>
        <end position="324"/>
    </location>
</feature>
<dbReference type="GO" id="GO:0046872">
    <property type="term" value="F:metal ion binding"/>
    <property type="evidence" value="ECO:0007669"/>
    <property type="project" value="UniProtKB-KW"/>
</dbReference>
<feature type="signal peptide" evidence="3">
    <location>
        <begin position="1"/>
        <end position="23"/>
    </location>
</feature>
<dbReference type="Proteomes" id="UP000824998">
    <property type="component" value="Unassembled WGS sequence"/>
</dbReference>